<dbReference type="RefSeq" id="WP_186978448.1">
    <property type="nucleotide sequence ID" value="NZ_JACOOH010000010.1"/>
</dbReference>
<gene>
    <name evidence="2" type="ORF">H8S64_19995</name>
</gene>
<evidence type="ECO:0000256" key="1">
    <source>
        <dbReference type="SAM" id="Phobius"/>
    </source>
</evidence>
<protein>
    <submittedName>
        <fullName evidence="2">Uncharacterized protein</fullName>
    </submittedName>
</protein>
<organism evidence="2 3">
    <name type="scientific">Butyricimonas hominis</name>
    <dbReference type="NCBI Taxonomy" id="2763032"/>
    <lineage>
        <taxon>Bacteria</taxon>
        <taxon>Pseudomonadati</taxon>
        <taxon>Bacteroidota</taxon>
        <taxon>Bacteroidia</taxon>
        <taxon>Bacteroidales</taxon>
        <taxon>Odoribacteraceae</taxon>
        <taxon>Butyricimonas</taxon>
    </lineage>
</organism>
<proteinExistence type="predicted"/>
<dbReference type="EMBL" id="JACOOH010000010">
    <property type="protein sequence ID" value="MBC5623383.1"/>
    <property type="molecule type" value="Genomic_DNA"/>
</dbReference>
<accession>A0ABR7D619</accession>
<comment type="caution">
    <text evidence="2">The sequence shown here is derived from an EMBL/GenBank/DDBJ whole genome shotgun (WGS) entry which is preliminary data.</text>
</comment>
<keyword evidence="1" id="KW-1133">Transmembrane helix</keyword>
<name>A0ABR7D619_9BACT</name>
<reference evidence="2 3" key="1">
    <citation type="submission" date="2020-08" db="EMBL/GenBank/DDBJ databases">
        <title>Genome public.</title>
        <authorList>
            <person name="Liu C."/>
            <person name="Sun Q."/>
        </authorList>
    </citation>
    <scope>NUCLEOTIDE SEQUENCE [LARGE SCALE GENOMIC DNA]</scope>
    <source>
        <strain evidence="2 3">NSJ-56</strain>
    </source>
</reference>
<sequence>MKETIKGIIIGIISSIIASGVIYAITERFLWNIRLPLWIWLIVSVGLYLIIRLIKYLVLLYKVRNVVSEYTEGCFGNSYTYMWEFKKCKNGQYSVYGYEPTKIMLKKPLSELNNGNIYTYGHEVPENTIKLIIQLTLICTVDKSMRGKLQSVIEYLHYIENSQYHELIH</sequence>
<dbReference type="Proteomes" id="UP000646484">
    <property type="component" value="Unassembled WGS sequence"/>
</dbReference>
<keyword evidence="1" id="KW-0472">Membrane</keyword>
<feature type="transmembrane region" description="Helical" evidence="1">
    <location>
        <begin position="7"/>
        <end position="25"/>
    </location>
</feature>
<feature type="transmembrane region" description="Helical" evidence="1">
    <location>
        <begin position="37"/>
        <end position="54"/>
    </location>
</feature>
<evidence type="ECO:0000313" key="3">
    <source>
        <dbReference type="Proteomes" id="UP000646484"/>
    </source>
</evidence>
<keyword evidence="3" id="KW-1185">Reference proteome</keyword>
<evidence type="ECO:0000313" key="2">
    <source>
        <dbReference type="EMBL" id="MBC5623383.1"/>
    </source>
</evidence>
<keyword evidence="1" id="KW-0812">Transmembrane</keyword>